<evidence type="ECO:0000256" key="1">
    <source>
        <dbReference type="ARBA" id="ARBA00023015"/>
    </source>
</evidence>
<dbReference type="EMBL" id="JABBGM010000003">
    <property type="protein sequence ID" value="NML93889.1"/>
    <property type="molecule type" value="Genomic_DNA"/>
</dbReference>
<protein>
    <submittedName>
        <fullName evidence="5">Helix-turn-helix transcriptional regulator</fullName>
    </submittedName>
</protein>
<dbReference type="AlphaFoldDB" id="A0A7Y0BP22"/>
<proteinExistence type="predicted"/>
<keyword evidence="6" id="KW-1185">Reference proteome</keyword>
<dbReference type="InterPro" id="IPR009057">
    <property type="entry name" value="Homeodomain-like_sf"/>
</dbReference>
<gene>
    <name evidence="5" type="ORF">HHL27_09435</name>
</gene>
<reference evidence="5 6" key="1">
    <citation type="submission" date="2020-04" db="EMBL/GenBank/DDBJ databases">
        <title>Novosphingobium sp. TW-4 isolated from soil.</title>
        <authorList>
            <person name="Dahal R.H."/>
            <person name="Chaudhary D.K."/>
        </authorList>
    </citation>
    <scope>NUCLEOTIDE SEQUENCE [LARGE SCALE GENOMIC DNA]</scope>
    <source>
        <strain evidence="5 6">TW-4</strain>
    </source>
</reference>
<evidence type="ECO:0000256" key="3">
    <source>
        <dbReference type="ARBA" id="ARBA00023163"/>
    </source>
</evidence>
<dbReference type="InterPro" id="IPR018060">
    <property type="entry name" value="HTH_AraC"/>
</dbReference>
<keyword evidence="3" id="KW-0804">Transcription</keyword>
<name>A0A7Y0BP22_9SPHN</name>
<evidence type="ECO:0000313" key="6">
    <source>
        <dbReference type="Proteomes" id="UP000583556"/>
    </source>
</evidence>
<sequence>MGESWTNEQIIADALGRGADVQIGARDNSWRLSRWRQFVGTYELPALPDPTFVVHIAGKPQVRTRLQHGWSETSSIPGCATILPSGRPSGWLVDGELDVVTLSIASRDLQGVPAADQFRALRFAFSDPLGVALTRQILAEIYAPQDDARKVYVSTLVDALTAHMLRGPLAANDTAIPTSEFSAHRLHGVMNTVLAQPGDDHPIEALAAIAGLTPSHFCRVFKRATNLTPHQFVMKARLERAQDLLVTTDLTIAQISDQLGFASQSHLTRAFRTFTGVTPAAWRQQSLG</sequence>
<evidence type="ECO:0000259" key="4">
    <source>
        <dbReference type="PROSITE" id="PS01124"/>
    </source>
</evidence>
<dbReference type="Proteomes" id="UP000583556">
    <property type="component" value="Unassembled WGS sequence"/>
</dbReference>
<feature type="domain" description="HTH araC/xylS-type" evidence="4">
    <location>
        <begin position="184"/>
        <end position="285"/>
    </location>
</feature>
<dbReference type="Pfam" id="PF12833">
    <property type="entry name" value="HTH_18"/>
    <property type="match status" value="1"/>
</dbReference>
<evidence type="ECO:0000256" key="2">
    <source>
        <dbReference type="ARBA" id="ARBA00023125"/>
    </source>
</evidence>
<keyword evidence="2" id="KW-0238">DNA-binding</keyword>
<comment type="caution">
    <text evidence="5">The sequence shown here is derived from an EMBL/GenBank/DDBJ whole genome shotgun (WGS) entry which is preliminary data.</text>
</comment>
<dbReference type="RefSeq" id="WP_169493148.1">
    <property type="nucleotide sequence ID" value="NZ_JABBGM010000003.1"/>
</dbReference>
<dbReference type="SMART" id="SM00342">
    <property type="entry name" value="HTH_ARAC"/>
    <property type="match status" value="1"/>
</dbReference>
<evidence type="ECO:0000313" key="5">
    <source>
        <dbReference type="EMBL" id="NML93889.1"/>
    </source>
</evidence>
<dbReference type="Gene3D" id="1.10.10.60">
    <property type="entry name" value="Homeodomain-like"/>
    <property type="match status" value="2"/>
</dbReference>
<accession>A0A7Y0BP22</accession>
<dbReference type="GO" id="GO:0003700">
    <property type="term" value="F:DNA-binding transcription factor activity"/>
    <property type="evidence" value="ECO:0007669"/>
    <property type="project" value="InterPro"/>
</dbReference>
<dbReference type="PANTHER" id="PTHR46796:SF6">
    <property type="entry name" value="ARAC SUBFAMILY"/>
    <property type="match status" value="1"/>
</dbReference>
<dbReference type="PANTHER" id="PTHR46796">
    <property type="entry name" value="HTH-TYPE TRANSCRIPTIONAL ACTIVATOR RHAS-RELATED"/>
    <property type="match status" value="1"/>
</dbReference>
<dbReference type="PROSITE" id="PS01124">
    <property type="entry name" value="HTH_ARAC_FAMILY_2"/>
    <property type="match status" value="1"/>
</dbReference>
<dbReference type="SUPFAM" id="SSF46689">
    <property type="entry name" value="Homeodomain-like"/>
    <property type="match status" value="2"/>
</dbReference>
<organism evidence="5 6">
    <name type="scientific">Novosphingobium olei</name>
    <dbReference type="NCBI Taxonomy" id="2728851"/>
    <lineage>
        <taxon>Bacteria</taxon>
        <taxon>Pseudomonadati</taxon>
        <taxon>Pseudomonadota</taxon>
        <taxon>Alphaproteobacteria</taxon>
        <taxon>Sphingomonadales</taxon>
        <taxon>Sphingomonadaceae</taxon>
        <taxon>Novosphingobium</taxon>
    </lineage>
</organism>
<dbReference type="InterPro" id="IPR050204">
    <property type="entry name" value="AraC_XylS_family_regulators"/>
</dbReference>
<keyword evidence="1" id="KW-0805">Transcription regulation</keyword>
<dbReference type="GO" id="GO:0043565">
    <property type="term" value="F:sequence-specific DNA binding"/>
    <property type="evidence" value="ECO:0007669"/>
    <property type="project" value="InterPro"/>
</dbReference>
<dbReference type="InterPro" id="IPR018062">
    <property type="entry name" value="HTH_AraC-typ_CS"/>
</dbReference>
<dbReference type="PROSITE" id="PS00041">
    <property type="entry name" value="HTH_ARAC_FAMILY_1"/>
    <property type="match status" value="2"/>
</dbReference>